<dbReference type="EMBL" id="ML769641">
    <property type="protein sequence ID" value="KAE9390921.1"/>
    <property type="molecule type" value="Genomic_DNA"/>
</dbReference>
<dbReference type="SUPFAM" id="SSF53098">
    <property type="entry name" value="Ribonuclease H-like"/>
    <property type="match status" value="1"/>
</dbReference>
<dbReference type="InterPro" id="IPR012337">
    <property type="entry name" value="RNaseH-like_sf"/>
</dbReference>
<dbReference type="AlphaFoldDB" id="A0A6A4GYR3"/>
<sequence>MEESQLIRRAKTISEEHDQDRQKICIEYQALKPSQKVLLQMPLWYHHGADKSKLQLNNRTKEKCLRQNHSIHLINLEEGDVLFDANFEMNNIADGFRIFTKLDDRTEAYEHPNDQVHIEDEQTVEVWCNGTSQQPGTAEARAGGGAWYSPFDDRNAAIAVPKDEKQSAPTAAAIAVLYAILNAPTNKPLRCITTNEQVLKNITEQLTGWNDRGFHNVKDARKGNLDAYRGSMSLAEQATLGIDTIEPILKVNMKFDLKGIKLSTITQSLAYKTIKGQNKAKPRPATERTIGKVQRDLRVENHVTPMAEHLWKSIRDPELPQRIRDFLWKSMHDAHHVGRFWKHIPECEERMMCAHCNEIESLEHILLECDRPWRRLIWEMAKSLWPKTPDHGPWKEPNLGIILGTNLLEFKDAKGKPAPGIKRLYKILITESAHLIWKLRCEAVIDHENDDIPDKETYNRLCQVLNQRLARDQSLTYKPRWKKSALTKKRVLQTWNPIIKDPQKLPSDWIGEAGVLVGIGPFNNFKQHPP</sequence>
<dbReference type="OrthoDB" id="3237963at2759"/>
<dbReference type="InterPro" id="IPR036397">
    <property type="entry name" value="RNaseH_sf"/>
</dbReference>
<accession>A0A6A4GYR3</accession>
<dbReference type="Gene3D" id="3.30.420.10">
    <property type="entry name" value="Ribonuclease H-like superfamily/Ribonuclease H"/>
    <property type="match status" value="1"/>
</dbReference>
<gene>
    <name evidence="1" type="ORF">BT96DRAFT_945755</name>
</gene>
<evidence type="ECO:0008006" key="3">
    <source>
        <dbReference type="Google" id="ProtNLM"/>
    </source>
</evidence>
<keyword evidence="2" id="KW-1185">Reference proteome</keyword>
<organism evidence="1 2">
    <name type="scientific">Gymnopus androsaceus JB14</name>
    <dbReference type="NCBI Taxonomy" id="1447944"/>
    <lineage>
        <taxon>Eukaryota</taxon>
        <taxon>Fungi</taxon>
        <taxon>Dikarya</taxon>
        <taxon>Basidiomycota</taxon>
        <taxon>Agaricomycotina</taxon>
        <taxon>Agaricomycetes</taxon>
        <taxon>Agaricomycetidae</taxon>
        <taxon>Agaricales</taxon>
        <taxon>Marasmiineae</taxon>
        <taxon>Omphalotaceae</taxon>
        <taxon>Gymnopus</taxon>
    </lineage>
</organism>
<name>A0A6A4GYR3_9AGAR</name>
<protein>
    <recommendedName>
        <fullName evidence="3">Reverse transcriptase zinc-binding domain-containing protein</fullName>
    </recommendedName>
</protein>
<dbReference type="GO" id="GO:0003676">
    <property type="term" value="F:nucleic acid binding"/>
    <property type="evidence" value="ECO:0007669"/>
    <property type="project" value="InterPro"/>
</dbReference>
<proteinExistence type="predicted"/>
<evidence type="ECO:0000313" key="1">
    <source>
        <dbReference type="EMBL" id="KAE9390921.1"/>
    </source>
</evidence>
<evidence type="ECO:0000313" key="2">
    <source>
        <dbReference type="Proteomes" id="UP000799118"/>
    </source>
</evidence>
<dbReference type="Proteomes" id="UP000799118">
    <property type="component" value="Unassembled WGS sequence"/>
</dbReference>
<reference evidence="1" key="1">
    <citation type="journal article" date="2019" name="Environ. Microbiol.">
        <title>Fungal ecological strategies reflected in gene transcription - a case study of two litter decomposers.</title>
        <authorList>
            <person name="Barbi F."/>
            <person name="Kohler A."/>
            <person name="Barry K."/>
            <person name="Baskaran P."/>
            <person name="Daum C."/>
            <person name="Fauchery L."/>
            <person name="Ihrmark K."/>
            <person name="Kuo A."/>
            <person name="LaButti K."/>
            <person name="Lipzen A."/>
            <person name="Morin E."/>
            <person name="Grigoriev I.V."/>
            <person name="Henrissat B."/>
            <person name="Lindahl B."/>
            <person name="Martin F."/>
        </authorList>
    </citation>
    <scope>NUCLEOTIDE SEQUENCE</scope>
    <source>
        <strain evidence="1">JB14</strain>
    </source>
</reference>